<proteinExistence type="predicted"/>
<dbReference type="Proteomes" id="UP001186944">
    <property type="component" value="Unassembled WGS sequence"/>
</dbReference>
<feature type="compositionally biased region" description="Low complexity" evidence="2">
    <location>
        <begin position="130"/>
        <end position="158"/>
    </location>
</feature>
<accession>A0AA89C834</accession>
<name>A0AA89C834_PINIB</name>
<dbReference type="EMBL" id="VSWD01000004">
    <property type="protein sequence ID" value="KAK3104871.1"/>
    <property type="molecule type" value="Genomic_DNA"/>
</dbReference>
<evidence type="ECO:0000256" key="1">
    <source>
        <dbReference type="SAM" id="Coils"/>
    </source>
</evidence>
<keyword evidence="4" id="KW-1185">Reference proteome</keyword>
<evidence type="ECO:0000313" key="3">
    <source>
        <dbReference type="EMBL" id="KAK3104871.1"/>
    </source>
</evidence>
<feature type="coiled-coil region" evidence="1">
    <location>
        <begin position="20"/>
        <end position="54"/>
    </location>
</feature>
<evidence type="ECO:0000313" key="4">
    <source>
        <dbReference type="Proteomes" id="UP001186944"/>
    </source>
</evidence>
<dbReference type="AlphaFoldDB" id="A0AA89C834"/>
<protein>
    <submittedName>
        <fullName evidence="3">Uncharacterized protein</fullName>
    </submittedName>
</protein>
<gene>
    <name evidence="3" type="ORF">FSP39_012091</name>
</gene>
<feature type="compositionally biased region" description="Polar residues" evidence="2">
    <location>
        <begin position="175"/>
        <end position="190"/>
    </location>
</feature>
<organism evidence="3 4">
    <name type="scientific">Pinctada imbricata</name>
    <name type="common">Atlantic pearl-oyster</name>
    <name type="synonym">Pinctada martensii</name>
    <dbReference type="NCBI Taxonomy" id="66713"/>
    <lineage>
        <taxon>Eukaryota</taxon>
        <taxon>Metazoa</taxon>
        <taxon>Spiralia</taxon>
        <taxon>Lophotrochozoa</taxon>
        <taxon>Mollusca</taxon>
        <taxon>Bivalvia</taxon>
        <taxon>Autobranchia</taxon>
        <taxon>Pteriomorphia</taxon>
        <taxon>Pterioida</taxon>
        <taxon>Pterioidea</taxon>
        <taxon>Pteriidae</taxon>
        <taxon>Pinctada</taxon>
    </lineage>
</organism>
<keyword evidence="1" id="KW-0175">Coiled coil</keyword>
<reference evidence="3" key="1">
    <citation type="submission" date="2019-08" db="EMBL/GenBank/DDBJ databases">
        <title>The improved chromosome-level genome for the pearl oyster Pinctada fucata martensii using PacBio sequencing and Hi-C.</title>
        <authorList>
            <person name="Zheng Z."/>
        </authorList>
    </citation>
    <scope>NUCLEOTIDE SEQUENCE</scope>
    <source>
        <strain evidence="3">ZZ-2019</strain>
        <tissue evidence="3">Adductor muscle</tissue>
    </source>
</reference>
<sequence>MRIPIDTALIPNDNMSKDHKDHLQKVIKNLEVARQIATENLKRHQEKYKKQHDKKATEPKYKVLDKVMLFVPKVPVGVPPKLHSRWQGPYYILEKGPNHTYKLADCRTNKTLKTLVNAARLKIFKDPRQRTQYQDDSDSDTSNTSSSSSDESLQSQGHSSDDCSDSDTNDDGITLSGSQGGRQSQRTHNVQRAPKPDKNIKDIIQAKRQNGITWYRVTYDNKKGTEWRQAPYVPEDLRSKFHVERTMKGCKKKPQKLKYLQQGQNQVTAKCNTSTQTQSFTPQTIQGALTQNVTNAYQHNQVVSVSEISCNSQNTDTQLPQTTVSSTESQEFIPERHIGSKACRMCNPYTYHKYSAESGTHNFVETVDITGVRIKNNEIEVNLLDEDGNHYWNHAHLSGPGILDSFVKEQFNKIKELQETRPNDRNLFKNSIFVHNVAEAMKNQKGEWVFFVHPKDVSIPSFWVKIQKVPLAPMKNFLYKIKDEFYAVGRALTIAFHLKNA</sequence>
<evidence type="ECO:0000256" key="2">
    <source>
        <dbReference type="SAM" id="MobiDB-lite"/>
    </source>
</evidence>
<feature type="region of interest" description="Disordered" evidence="2">
    <location>
        <begin position="126"/>
        <end position="201"/>
    </location>
</feature>
<comment type="caution">
    <text evidence="3">The sequence shown here is derived from an EMBL/GenBank/DDBJ whole genome shotgun (WGS) entry which is preliminary data.</text>
</comment>